<dbReference type="GeneTree" id="ENSGT00390000000050"/>
<dbReference type="GO" id="GO:0016020">
    <property type="term" value="C:membrane"/>
    <property type="evidence" value="ECO:0007669"/>
    <property type="project" value="UniProtKB-SubCell"/>
</dbReference>
<reference evidence="9" key="1">
    <citation type="submission" date="2023-09" db="UniProtKB">
        <authorList>
            <consortium name="Ensembl"/>
        </authorList>
    </citation>
    <scope>IDENTIFICATION</scope>
</reference>
<reference evidence="11" key="2">
    <citation type="submission" date="2025-04" db="UniProtKB">
        <authorList>
            <consortium name="RefSeq"/>
        </authorList>
    </citation>
    <scope>IDENTIFICATION</scope>
</reference>
<feature type="domain" description="Protein root UVB sensitive/RUS" evidence="7">
    <location>
        <begin position="42"/>
        <end position="278"/>
    </location>
</feature>
<feature type="transmembrane region" description="Helical" evidence="6">
    <location>
        <begin position="235"/>
        <end position="252"/>
    </location>
</feature>
<feature type="domain" description="Root UVB sensitive protein C-terminal" evidence="8">
    <location>
        <begin position="280"/>
        <end position="427"/>
    </location>
</feature>
<evidence type="ECO:0000313" key="11">
    <source>
        <dbReference type="RefSeq" id="XP_008293554.1"/>
    </source>
</evidence>
<dbReference type="RefSeq" id="XP_008293554.1">
    <property type="nucleotide sequence ID" value="XM_008295332.1"/>
</dbReference>
<dbReference type="PANTHER" id="PTHR12770">
    <property type="entry name" value="RUS1 FAMILY PROTEIN C16ORF58"/>
    <property type="match status" value="1"/>
</dbReference>
<feature type="transmembrane region" description="Helical" evidence="6">
    <location>
        <begin position="211"/>
        <end position="229"/>
    </location>
</feature>
<dbReference type="Ensembl" id="ENSSPAT00000010245.1">
    <property type="protein sequence ID" value="ENSSPAP00000010067.1"/>
    <property type="gene ID" value="ENSSPAG00000007656.1"/>
</dbReference>
<accession>A0A3B5A8V2</accession>
<evidence type="ECO:0000313" key="10">
    <source>
        <dbReference type="Proteomes" id="UP000694891"/>
    </source>
</evidence>
<dbReference type="OrthoDB" id="364779at2759"/>
<dbReference type="PANTHER" id="PTHR12770:SF31">
    <property type="entry name" value="RUS FAMILY MEMBER 1"/>
    <property type="match status" value="1"/>
</dbReference>
<proteinExistence type="inferred from homology"/>
<organism evidence="9">
    <name type="scientific">Stegastes partitus</name>
    <name type="common">bicolor damselfish</name>
    <dbReference type="NCBI Taxonomy" id="144197"/>
    <lineage>
        <taxon>Eukaryota</taxon>
        <taxon>Metazoa</taxon>
        <taxon>Chordata</taxon>
        <taxon>Craniata</taxon>
        <taxon>Vertebrata</taxon>
        <taxon>Euteleostomi</taxon>
        <taxon>Actinopterygii</taxon>
        <taxon>Neopterygii</taxon>
        <taxon>Teleostei</taxon>
        <taxon>Neoteleostei</taxon>
        <taxon>Acanthomorphata</taxon>
        <taxon>Ovalentaria</taxon>
        <taxon>Pomacentridae</taxon>
        <taxon>Stegastes</taxon>
    </lineage>
</organism>
<name>A0A3B5A8V2_9TELE</name>
<keyword evidence="5 6" id="KW-0472">Membrane</keyword>
<evidence type="ECO:0000256" key="1">
    <source>
        <dbReference type="ARBA" id="ARBA00004370"/>
    </source>
</evidence>
<evidence type="ECO:0000256" key="4">
    <source>
        <dbReference type="ARBA" id="ARBA00022989"/>
    </source>
</evidence>
<evidence type="ECO:0000256" key="2">
    <source>
        <dbReference type="ARBA" id="ARBA00007558"/>
    </source>
</evidence>
<protein>
    <submittedName>
        <fullName evidence="11">UPF0420 protein C16orf58 homolog isoform X1</fullName>
    </submittedName>
</protein>
<dbReference type="InterPro" id="IPR054549">
    <property type="entry name" value="UVB_sens_RUS_dom"/>
</dbReference>
<dbReference type="Proteomes" id="UP000694891">
    <property type="component" value="Unplaced"/>
</dbReference>
<keyword evidence="4 6" id="KW-1133">Transmembrane helix</keyword>
<dbReference type="Pfam" id="PF04884">
    <property type="entry name" value="UVB_sens_prot"/>
    <property type="match status" value="1"/>
</dbReference>
<dbReference type="AlphaFoldDB" id="A0A3B5A8V2"/>
<comment type="similarity">
    <text evidence="2">Belongs to the RUS1 family.</text>
</comment>
<evidence type="ECO:0000259" key="8">
    <source>
        <dbReference type="Pfam" id="PF24160"/>
    </source>
</evidence>
<dbReference type="Pfam" id="PF24160">
    <property type="entry name" value="UVB_sens_C"/>
    <property type="match status" value="1"/>
</dbReference>
<dbReference type="InterPro" id="IPR006968">
    <property type="entry name" value="RUS_fam"/>
</dbReference>
<gene>
    <name evidence="11" type="primary">LOC103367334</name>
</gene>
<comment type="subcellular location">
    <subcellularLocation>
        <location evidence="1">Membrane</location>
    </subcellularLocation>
</comment>
<evidence type="ECO:0000256" key="6">
    <source>
        <dbReference type="SAM" id="Phobius"/>
    </source>
</evidence>
<keyword evidence="3 6" id="KW-0812">Transmembrane</keyword>
<dbReference type="CTD" id="64755"/>
<evidence type="ECO:0000256" key="5">
    <source>
        <dbReference type="ARBA" id="ARBA00023136"/>
    </source>
</evidence>
<keyword evidence="10" id="KW-1185">Reference proteome</keyword>
<evidence type="ECO:0000313" key="9">
    <source>
        <dbReference type="Ensembl" id="ENSSPAP00000010067.1"/>
    </source>
</evidence>
<evidence type="ECO:0000256" key="3">
    <source>
        <dbReference type="ARBA" id="ARBA00022692"/>
    </source>
</evidence>
<sequence length="432" mass="47928">MEKDPGVVLATERYGSAESWKYLTKDGVMERRRDGSEGESRGNSVVGVFKSVFLPQGYPESVSNDYLQYQFWDTVQAFSSSLSGTLATQASLKGVGVGNQEATVAAATVTWLLRDGTGMLGRILFAWQKGSKLDSEAKKWRLFADVLNDIAMFMEILAPYFPAFFTLIVCTAGIFKSIVGVAGGATRAALTVHQARRDNMADISAKDGSQETLVNLAGLLVSLILIPLVTDNPVLTLSLFFLFTILHLFANYKAVRSVVMETFNEARLSIVLQQYLRDKRVLNPLEANQREPVFLEFGKAVPIKLGVRLQEVVQSPDELSLASKGNNRPYLVGIRNGCVCVCLGPEASVHDEIRAMCQAVWLSSTLSPKTPKESTCTSPQQQNHWELVHESQKLMDTIFNPFLKGVEAAGWDTKRTLLDWDEWRVEWKTKTS</sequence>
<evidence type="ECO:0000259" key="7">
    <source>
        <dbReference type="Pfam" id="PF04884"/>
    </source>
</evidence>
<feature type="transmembrane region" description="Helical" evidence="6">
    <location>
        <begin position="164"/>
        <end position="190"/>
    </location>
</feature>
<dbReference type="InterPro" id="IPR055412">
    <property type="entry name" value="UVB_sens_C"/>
</dbReference>